<feature type="region of interest" description="Disordered" evidence="1">
    <location>
        <begin position="420"/>
        <end position="449"/>
    </location>
</feature>
<evidence type="ECO:0000313" key="3">
    <source>
        <dbReference type="EMBL" id="MBA8920492.1"/>
    </source>
</evidence>
<evidence type="ECO:0000256" key="1">
    <source>
        <dbReference type="SAM" id="MobiDB-lite"/>
    </source>
</evidence>
<dbReference type="Proteomes" id="UP000546252">
    <property type="component" value="Unassembled WGS sequence"/>
</dbReference>
<feature type="compositionally biased region" description="Acidic residues" evidence="1">
    <location>
        <begin position="425"/>
        <end position="448"/>
    </location>
</feature>
<proteinExistence type="predicted"/>
<feature type="compositionally biased region" description="Low complexity" evidence="1">
    <location>
        <begin position="223"/>
        <end position="236"/>
    </location>
</feature>
<dbReference type="RefSeq" id="WP_182494879.1">
    <property type="nucleotide sequence ID" value="NZ_BAAAKT010000002.1"/>
</dbReference>
<reference evidence="3 4" key="1">
    <citation type="submission" date="2020-08" db="EMBL/GenBank/DDBJ databases">
        <title>Sequencing the genomes of 1000 actinobacteria strains.</title>
        <authorList>
            <person name="Klenk H.-P."/>
        </authorList>
    </citation>
    <scope>NUCLEOTIDE SEQUENCE [LARGE SCALE GENOMIC DNA]</scope>
    <source>
        <strain evidence="3 4">DSM 19081</strain>
    </source>
</reference>
<name>A0A839FQ72_9MICC</name>
<feature type="compositionally biased region" description="Acidic residues" evidence="1">
    <location>
        <begin position="285"/>
        <end position="301"/>
    </location>
</feature>
<gene>
    <name evidence="3" type="ORF">HNR24_000425</name>
</gene>
<feature type="compositionally biased region" description="Basic and acidic residues" evidence="1">
    <location>
        <begin position="208"/>
        <end position="222"/>
    </location>
</feature>
<feature type="compositionally biased region" description="Basic and acidic residues" evidence="1">
    <location>
        <begin position="338"/>
        <end position="351"/>
    </location>
</feature>
<keyword evidence="2" id="KW-0812">Transmembrane</keyword>
<organism evidence="3 4">
    <name type="scientific">Nesterenkonia jeotgali</name>
    <dbReference type="NCBI Taxonomy" id="317018"/>
    <lineage>
        <taxon>Bacteria</taxon>
        <taxon>Bacillati</taxon>
        <taxon>Actinomycetota</taxon>
        <taxon>Actinomycetes</taxon>
        <taxon>Micrococcales</taxon>
        <taxon>Micrococcaceae</taxon>
        <taxon>Nesterenkonia</taxon>
    </lineage>
</organism>
<sequence length="738" mass="77678">MRFPASIIAFILGLLLAGIGVGLLTVWASDEVPTAATQEVQDAPLTVIGEDLIDPEQEREEFTISAEGEYTIALARTQDIEAWVGDAAHVTIGAVQEGTEDAPATIETQYTEGEATVPDPSGSDLWAASETTEGDLRYRWSAPDDSGEWSLLIFRDGEEPAPAAVTVELPEEEDSLLGTVLIVLGALSILLGIFLLYRALAARRRDREAEPAAVGTRDHDASGDATASGTAATAGTSTTGASAAAAAGATATAGATGAAAPAATTGTATTGTATTGTATTWAAGDPEESSATDPISTEDEMNQNHGEDEAVREAGSQDLDPAENELTGVMGSISTTESTHDPEALKDRETDQDIAEDPEETGRIDPVPGNHPEDPAAADAQDDPEDETRQGRTWRSRSVATAAGVVLALSPSVLLADAQDLSQDPAEDESAQTEDVEAEEVEAEDGEDAGYSVLLESQLQGIIDEIAETTAAADAEFDADLLSPRVSGNAAQVRELTYRNHEIDDEVLPDAIGTQILSAAVTSGTDFPRQAVVITQEAEAEIPQVLVIEQASPRENYELTQSVLMVPGTEFPAISAEDGGVEPVDPDAEEARFAANHAMERVAVFLNNREYYFGMSVEENAYIEDLQGYQDELREGAEDLSISYTRPLITEGSTAMRLPDGSVIAIGSFDSTTRLRPDDGASINLSGVTAELAGTESTTEDVDIVNRESMILHIPAEDGERVVVLGVHDIVNEVNILD</sequence>
<dbReference type="AlphaFoldDB" id="A0A839FQ72"/>
<comment type="caution">
    <text evidence="3">The sequence shown here is derived from an EMBL/GenBank/DDBJ whole genome shotgun (WGS) entry which is preliminary data.</text>
</comment>
<keyword evidence="2" id="KW-0472">Membrane</keyword>
<feature type="compositionally biased region" description="Low complexity" evidence="1">
    <location>
        <begin position="261"/>
        <end position="284"/>
    </location>
</feature>
<accession>A0A839FQ72</accession>
<feature type="region of interest" description="Disordered" evidence="1">
    <location>
        <begin position="261"/>
        <end position="397"/>
    </location>
</feature>
<keyword evidence="2" id="KW-1133">Transmembrane helix</keyword>
<evidence type="ECO:0000256" key="2">
    <source>
        <dbReference type="SAM" id="Phobius"/>
    </source>
</evidence>
<dbReference type="EMBL" id="JACJIH010000001">
    <property type="protein sequence ID" value="MBA8920492.1"/>
    <property type="molecule type" value="Genomic_DNA"/>
</dbReference>
<feature type="transmembrane region" description="Helical" evidence="2">
    <location>
        <begin position="176"/>
        <end position="197"/>
    </location>
</feature>
<feature type="region of interest" description="Disordered" evidence="1">
    <location>
        <begin position="208"/>
        <end position="236"/>
    </location>
</feature>
<evidence type="ECO:0000313" key="4">
    <source>
        <dbReference type="Proteomes" id="UP000546252"/>
    </source>
</evidence>
<protein>
    <submittedName>
        <fullName evidence="3">Uncharacterized protein</fullName>
    </submittedName>
</protein>